<dbReference type="eggNOG" id="ENOG502RDBD">
    <property type="taxonomic scope" value="Eukaryota"/>
</dbReference>
<sequence>MLVPILVSSVAAGLLAVTSYFPYKNHLKLHGEALDAAALTTNYRLNLEHCQPVSTRLPNEPAGPVEPSFCEDVVLDRLTGIAYLSCDPTRLTWDARAGIYEDGGDKLAAEHGTPGIWAWDTNRRNLARKLYISTPPPEYPLQAPADLLSTFHPLGIAVTASNPYFLEEVDEGVEPRPAPPANLVIVANKPYADRPGVVDVFVHDLDKVGGKDHATLRWIKRVQGHELTGMHVDSDVPFNVDAFRIAVLAEQYSQPIPRDYPEPQHIKDNPDILAGFQDDDMAAKAARSIRIPSFFITSLPDRTNQPAASAPSTPRSSLFTAMWQPVASYLLPQYSLASEPLTRKVFLHHSSINRTLSVRLDGNDPDQWHGFPPLLQAWDGGGKRAGSNSSASIIYMPSLSADAAKVQEWEQHWVRGISGGIRDHRMVDAQRTPDGRPNNILRVYKTYTPSFVQFFSTEHDTPVRALVVDEHGRFWTAGNPSTRSVERWLASQRDERRRRLGLPTSAAVALSSSDRPARPAARIDQTTYVFRHFGSVVAHPWETDKLKLKKQKGVFLRKEFHTFNVFKSPAQTKAQIEASSDDELRQRGFLPTVPTGLAVDVRRKLLYVTGAYEERGIAVCALPADWVEA</sequence>
<protein>
    <recommendedName>
        <fullName evidence="3">Serum paraoxonase/arylesterase</fullName>
    </recommendedName>
</protein>
<accession>E6ZXQ0</accession>
<evidence type="ECO:0008006" key="3">
    <source>
        <dbReference type="Google" id="ProtNLM"/>
    </source>
</evidence>
<dbReference type="VEuPathDB" id="FungiDB:sr12864"/>
<evidence type="ECO:0000313" key="2">
    <source>
        <dbReference type="Proteomes" id="UP000008867"/>
    </source>
</evidence>
<reference evidence="1 2" key="1">
    <citation type="journal article" date="2010" name="Science">
        <title>Pathogenicity determinants in smut fungi revealed by genome comparison.</title>
        <authorList>
            <person name="Schirawski J."/>
            <person name="Mannhaupt G."/>
            <person name="Muench K."/>
            <person name="Brefort T."/>
            <person name="Schipper K."/>
            <person name="Doehlemann G."/>
            <person name="Di Stasio M."/>
            <person name="Roessel N."/>
            <person name="Mendoza-Mendoza A."/>
            <person name="Pester D."/>
            <person name="Mueller O."/>
            <person name="Winterberg B."/>
            <person name="Meyer E."/>
            <person name="Ghareeb H."/>
            <person name="Wollenberg T."/>
            <person name="Muensterkoetter M."/>
            <person name="Wong P."/>
            <person name="Walter M."/>
            <person name="Stukenbrock E."/>
            <person name="Gueldener U."/>
            <person name="Kahmann R."/>
        </authorList>
    </citation>
    <scope>NUCLEOTIDE SEQUENCE [LARGE SCALE GENOMIC DNA]</scope>
    <source>
        <strain evidence="2">SRZ2</strain>
    </source>
</reference>
<dbReference type="AlphaFoldDB" id="E6ZXQ0"/>
<evidence type="ECO:0000313" key="1">
    <source>
        <dbReference type="EMBL" id="CBQ72007.1"/>
    </source>
</evidence>
<organism evidence="1 2">
    <name type="scientific">Sporisorium reilianum (strain SRZ2)</name>
    <name type="common">Maize head smut fungus</name>
    <dbReference type="NCBI Taxonomy" id="999809"/>
    <lineage>
        <taxon>Eukaryota</taxon>
        <taxon>Fungi</taxon>
        <taxon>Dikarya</taxon>
        <taxon>Basidiomycota</taxon>
        <taxon>Ustilaginomycotina</taxon>
        <taxon>Ustilaginomycetes</taxon>
        <taxon>Ustilaginales</taxon>
        <taxon>Ustilaginaceae</taxon>
        <taxon>Sporisorium</taxon>
    </lineage>
</organism>
<name>E6ZXQ0_SPORE</name>
<gene>
    <name evidence="1" type="ORF">sr12864</name>
</gene>
<dbReference type="Proteomes" id="UP000008867">
    <property type="component" value="Chromosome 3"/>
</dbReference>
<keyword evidence="2" id="KW-1185">Reference proteome</keyword>
<dbReference type="EMBL" id="FQ311452">
    <property type="protein sequence ID" value="CBQ72007.1"/>
    <property type="molecule type" value="Genomic_DNA"/>
</dbReference>
<dbReference type="OrthoDB" id="5307922at2759"/>
<proteinExistence type="predicted"/>
<dbReference type="HOGENOM" id="CLU_437551_0_0_1"/>